<feature type="region of interest" description="Disordered" evidence="1">
    <location>
        <begin position="1"/>
        <end position="25"/>
    </location>
</feature>
<proteinExistence type="predicted"/>
<dbReference type="Proteomes" id="UP000765509">
    <property type="component" value="Unassembled WGS sequence"/>
</dbReference>
<protein>
    <submittedName>
        <fullName evidence="2">Uncharacterized protein</fullName>
    </submittedName>
</protein>
<evidence type="ECO:0000256" key="1">
    <source>
        <dbReference type="SAM" id="MobiDB-lite"/>
    </source>
</evidence>
<dbReference type="EMBL" id="AVOT02005664">
    <property type="protein sequence ID" value="MBW0479644.1"/>
    <property type="molecule type" value="Genomic_DNA"/>
</dbReference>
<dbReference type="OrthoDB" id="3929326at2759"/>
<reference evidence="2" key="1">
    <citation type="submission" date="2021-03" db="EMBL/GenBank/DDBJ databases">
        <title>Draft genome sequence of rust myrtle Austropuccinia psidii MF-1, a brazilian biotype.</title>
        <authorList>
            <person name="Quecine M.C."/>
            <person name="Pachon D.M.R."/>
            <person name="Bonatelli M.L."/>
            <person name="Correr F.H."/>
            <person name="Franceschini L.M."/>
            <person name="Leite T.F."/>
            <person name="Margarido G.R.A."/>
            <person name="Almeida C.A."/>
            <person name="Ferrarezi J.A."/>
            <person name="Labate C.A."/>
        </authorList>
    </citation>
    <scope>NUCLEOTIDE SEQUENCE</scope>
    <source>
        <strain evidence="2">MF-1</strain>
    </source>
</reference>
<evidence type="ECO:0000313" key="3">
    <source>
        <dbReference type="Proteomes" id="UP000765509"/>
    </source>
</evidence>
<accession>A0A9Q3C9D1</accession>
<sequence length="98" mass="11064">MFDKARNHENKFMQDSVKCSKGRDGNSHKPLDFKVGDLVLVSTLKLSNIKGPKKLKSPFAQPFMIRALHGPNAEQLELTGELMNKQPAFPLSLIKPYR</sequence>
<feature type="compositionally biased region" description="Basic and acidic residues" evidence="1">
    <location>
        <begin position="1"/>
        <end position="12"/>
    </location>
</feature>
<comment type="caution">
    <text evidence="2">The sequence shown here is derived from an EMBL/GenBank/DDBJ whole genome shotgun (WGS) entry which is preliminary data.</text>
</comment>
<keyword evidence="3" id="KW-1185">Reference proteome</keyword>
<organism evidence="2 3">
    <name type="scientific">Austropuccinia psidii MF-1</name>
    <dbReference type="NCBI Taxonomy" id="1389203"/>
    <lineage>
        <taxon>Eukaryota</taxon>
        <taxon>Fungi</taxon>
        <taxon>Dikarya</taxon>
        <taxon>Basidiomycota</taxon>
        <taxon>Pucciniomycotina</taxon>
        <taxon>Pucciniomycetes</taxon>
        <taxon>Pucciniales</taxon>
        <taxon>Sphaerophragmiaceae</taxon>
        <taxon>Austropuccinia</taxon>
    </lineage>
</organism>
<gene>
    <name evidence="2" type="ORF">O181_019359</name>
</gene>
<evidence type="ECO:0000313" key="2">
    <source>
        <dbReference type="EMBL" id="MBW0479644.1"/>
    </source>
</evidence>
<name>A0A9Q3C9D1_9BASI</name>
<dbReference type="AlphaFoldDB" id="A0A9Q3C9D1"/>